<dbReference type="InterPro" id="IPR027417">
    <property type="entry name" value="P-loop_NTPase"/>
</dbReference>
<keyword evidence="11 14" id="KW-0342">GTP-binding</keyword>
<keyword evidence="4 16" id="KW-0410">Iron transport</keyword>
<keyword evidence="3" id="KW-1003">Cell membrane</keyword>
<feature type="transmembrane region" description="Helical" evidence="16">
    <location>
        <begin position="608"/>
        <end position="628"/>
    </location>
</feature>
<evidence type="ECO:0000256" key="8">
    <source>
        <dbReference type="ARBA" id="ARBA00022989"/>
    </source>
</evidence>
<feature type="domain" description="FeoB-type G" evidence="17">
    <location>
        <begin position="1"/>
        <end position="162"/>
    </location>
</feature>
<feature type="transmembrane region" description="Helical" evidence="16">
    <location>
        <begin position="640"/>
        <end position="659"/>
    </location>
</feature>
<feature type="binding site" evidence="14">
    <location>
        <begin position="32"/>
        <end position="36"/>
    </location>
    <ligand>
        <name>GTP</name>
        <dbReference type="ChEBI" id="CHEBI:37565"/>
        <label>1</label>
    </ligand>
</feature>
<evidence type="ECO:0000256" key="9">
    <source>
        <dbReference type="ARBA" id="ARBA00023004"/>
    </source>
</evidence>
<evidence type="ECO:0000256" key="12">
    <source>
        <dbReference type="ARBA" id="ARBA00023136"/>
    </source>
</evidence>
<feature type="transmembrane region" description="Helical" evidence="16">
    <location>
        <begin position="345"/>
        <end position="367"/>
    </location>
</feature>
<evidence type="ECO:0000256" key="14">
    <source>
        <dbReference type="PIRSR" id="PIRSR603373-1"/>
    </source>
</evidence>
<keyword evidence="12 16" id="KW-0472">Membrane</keyword>
<dbReference type="PATRIC" id="fig|75906.3.peg.720"/>
<dbReference type="NCBIfam" id="TIGR00437">
    <property type="entry name" value="feoB"/>
    <property type="match status" value="1"/>
</dbReference>
<dbReference type="Pfam" id="PF02421">
    <property type="entry name" value="FeoB_N"/>
    <property type="match status" value="1"/>
</dbReference>
<evidence type="ECO:0000313" key="19">
    <source>
        <dbReference type="Proteomes" id="UP000018914"/>
    </source>
</evidence>
<dbReference type="HOGENOM" id="CLU_013350_3_0_0"/>
<dbReference type="AlphaFoldDB" id="W0DCC1"/>
<feature type="binding site" evidence="15">
    <location>
        <position position="22"/>
    </location>
    <ligand>
        <name>Mg(2+)</name>
        <dbReference type="ChEBI" id="CHEBI:18420"/>
        <label>1</label>
    </ligand>
</feature>
<dbReference type="GO" id="GO:0046872">
    <property type="term" value="F:metal ion binding"/>
    <property type="evidence" value="ECO:0007669"/>
    <property type="project" value="UniProtKB-KW"/>
</dbReference>
<comment type="subcellular location">
    <subcellularLocation>
        <location evidence="1 16">Cell inner membrane</location>
        <topology evidence="1 16">Multi-pass membrane protein</topology>
    </subcellularLocation>
</comment>
<dbReference type="PRINTS" id="PR00326">
    <property type="entry name" value="GTP1OBG"/>
</dbReference>
<dbReference type="InterPro" id="IPR005225">
    <property type="entry name" value="Small_GTP-bd"/>
</dbReference>
<evidence type="ECO:0000256" key="13">
    <source>
        <dbReference type="NCBIfam" id="TIGR00437"/>
    </source>
</evidence>
<feature type="transmembrane region" description="Helical" evidence="16">
    <location>
        <begin position="410"/>
        <end position="430"/>
    </location>
</feature>
<evidence type="ECO:0000256" key="1">
    <source>
        <dbReference type="ARBA" id="ARBA00004429"/>
    </source>
</evidence>
<gene>
    <name evidence="18" type="ORF">THERU_03725</name>
</gene>
<dbReference type="PANTHER" id="PTHR43185:SF1">
    <property type="entry name" value="FE(2+) TRANSPORTER FEOB"/>
    <property type="match status" value="1"/>
</dbReference>
<evidence type="ECO:0000256" key="5">
    <source>
        <dbReference type="ARBA" id="ARBA00022519"/>
    </source>
</evidence>
<dbReference type="Gene3D" id="3.40.50.300">
    <property type="entry name" value="P-loop containing nucleotide triphosphate hydrolases"/>
    <property type="match status" value="1"/>
</dbReference>
<dbReference type="FunFam" id="3.40.50.300:FF:000426">
    <property type="entry name" value="Ferrous iron transport protein B"/>
    <property type="match status" value="1"/>
</dbReference>
<dbReference type="InterPro" id="IPR050860">
    <property type="entry name" value="FeoB_GTPase"/>
</dbReference>
<feature type="transmembrane region" description="Helical" evidence="16">
    <location>
        <begin position="239"/>
        <end position="262"/>
    </location>
</feature>
<comment type="similarity">
    <text evidence="16">Belongs to the TRAFAC class TrmE-Era-EngA-EngB-Septin-like GTPase superfamily. FeoB GTPase (TC 9.A.8) family.</text>
</comment>
<evidence type="ECO:0000313" key="18">
    <source>
        <dbReference type="EMBL" id="AHE95936.1"/>
    </source>
</evidence>
<keyword evidence="7 14" id="KW-0547">Nucleotide-binding</keyword>
<feature type="transmembrane region" description="Helical" evidence="16">
    <location>
        <begin position="379"/>
        <end position="404"/>
    </location>
</feature>
<dbReference type="InterPro" id="IPR011640">
    <property type="entry name" value="Fe2_transport_prot_B_C"/>
</dbReference>
<dbReference type="GO" id="GO:0015093">
    <property type="term" value="F:ferrous iron transmembrane transporter activity"/>
    <property type="evidence" value="ECO:0007669"/>
    <property type="project" value="UniProtKB-UniRule"/>
</dbReference>
<feature type="binding site" evidence="14">
    <location>
        <begin position="113"/>
        <end position="116"/>
    </location>
    <ligand>
        <name>GTP</name>
        <dbReference type="ChEBI" id="CHEBI:37565"/>
        <label>1</label>
    </ligand>
</feature>
<dbReference type="GO" id="GO:0005525">
    <property type="term" value="F:GTP binding"/>
    <property type="evidence" value="ECO:0007669"/>
    <property type="project" value="UniProtKB-KW"/>
</dbReference>
<dbReference type="KEGG" id="trd:THERU_03725"/>
<evidence type="ECO:0000256" key="15">
    <source>
        <dbReference type="PIRSR" id="PIRSR603373-2"/>
    </source>
</evidence>
<keyword evidence="15" id="KW-0479">Metal-binding</keyword>
<dbReference type="InterPro" id="IPR011642">
    <property type="entry name" value="Gate_dom"/>
</dbReference>
<dbReference type="EMBL" id="CP007028">
    <property type="protein sequence ID" value="AHE95936.1"/>
    <property type="molecule type" value="Genomic_DNA"/>
</dbReference>
<dbReference type="PANTHER" id="PTHR43185">
    <property type="entry name" value="FERROUS IRON TRANSPORT PROTEIN B"/>
    <property type="match status" value="1"/>
</dbReference>
<proteinExistence type="inferred from homology"/>
<keyword evidence="10" id="KW-0406">Ion transport</keyword>
<feature type="transmembrane region" description="Helical" evidence="16">
    <location>
        <begin position="268"/>
        <end position="288"/>
    </location>
</feature>
<reference evidence="18 19" key="1">
    <citation type="submission" date="2013-12" db="EMBL/GenBank/DDBJ databases">
        <authorList>
            <consortium name="DOE Joint Genome Institute"/>
            <person name="Eisen J."/>
            <person name="Huntemann M."/>
            <person name="Han J."/>
            <person name="Chen A."/>
            <person name="Kyrpides N."/>
            <person name="Mavromatis K."/>
            <person name="Markowitz V."/>
            <person name="Palaniappan K."/>
            <person name="Ivanova N."/>
            <person name="Schaumberg A."/>
            <person name="Pati A."/>
            <person name="Liolios K."/>
            <person name="Nordberg H.P."/>
            <person name="Cantor M.N."/>
            <person name="Hua S.X."/>
            <person name="Woyke T."/>
        </authorList>
    </citation>
    <scope>NUCLEOTIDE SEQUENCE [LARGE SCALE GENOMIC DNA]</scope>
    <source>
        <strain evidence="18 19">DSM 23557</strain>
    </source>
</reference>
<feature type="transmembrane region" description="Helical" evidence="16">
    <location>
        <begin position="300"/>
        <end position="325"/>
    </location>
</feature>
<keyword evidence="2 16" id="KW-0813">Transport</keyword>
<dbReference type="eggNOG" id="COG0370">
    <property type="taxonomic scope" value="Bacteria"/>
</dbReference>
<organism evidence="19">
    <name type="scientific">Thermocrinis ruber</name>
    <dbReference type="NCBI Taxonomy" id="75906"/>
    <lineage>
        <taxon>Bacteria</taxon>
        <taxon>Pseudomonadati</taxon>
        <taxon>Aquificota</taxon>
        <taxon>Aquificia</taxon>
        <taxon>Aquificales</taxon>
        <taxon>Aquificaceae</taxon>
        <taxon>Thermocrinis</taxon>
    </lineage>
</organism>
<evidence type="ECO:0000256" key="10">
    <source>
        <dbReference type="ARBA" id="ARBA00023065"/>
    </source>
</evidence>
<dbReference type="GO" id="GO:0005886">
    <property type="term" value="C:plasma membrane"/>
    <property type="evidence" value="ECO:0007669"/>
    <property type="project" value="UniProtKB-SubCell"/>
</dbReference>
<evidence type="ECO:0000256" key="2">
    <source>
        <dbReference type="ARBA" id="ARBA00022448"/>
    </source>
</evidence>
<dbReference type="NCBIfam" id="TIGR00231">
    <property type="entry name" value="small_GTP"/>
    <property type="match status" value="1"/>
</dbReference>
<feature type="binding site" evidence="14">
    <location>
        <begin position="7"/>
        <end position="14"/>
    </location>
    <ligand>
        <name>GTP</name>
        <dbReference type="ChEBI" id="CHEBI:37565"/>
        <label>1</label>
    </ligand>
</feature>
<evidence type="ECO:0000256" key="4">
    <source>
        <dbReference type="ARBA" id="ARBA00022496"/>
    </source>
</evidence>
<accession>W0DCC1</accession>
<feature type="binding site" evidence="15">
    <location>
        <position position="18"/>
    </location>
    <ligand>
        <name>Mg(2+)</name>
        <dbReference type="ChEBI" id="CHEBI:18420"/>
        <label>2</label>
    </ligand>
</feature>
<evidence type="ECO:0000259" key="17">
    <source>
        <dbReference type="PROSITE" id="PS51711"/>
    </source>
</evidence>
<keyword evidence="5" id="KW-0997">Cell inner membrane</keyword>
<dbReference type="STRING" id="75906.THERU_03725"/>
<feature type="binding site" evidence="14">
    <location>
        <begin position="53"/>
        <end position="56"/>
    </location>
    <ligand>
        <name>GTP</name>
        <dbReference type="ChEBI" id="CHEBI:37565"/>
        <label>1</label>
    </ligand>
</feature>
<name>W0DCC1_9AQUI</name>
<evidence type="ECO:0000256" key="11">
    <source>
        <dbReference type="ARBA" id="ARBA00023134"/>
    </source>
</evidence>
<keyword evidence="19" id="KW-1185">Reference proteome</keyword>
<keyword evidence="8 16" id="KW-1133">Transmembrane helix</keyword>
<dbReference type="InterPro" id="IPR006073">
    <property type="entry name" value="GTP-bd"/>
</dbReference>
<dbReference type="CDD" id="cd01879">
    <property type="entry name" value="FeoB"/>
    <property type="match status" value="1"/>
</dbReference>
<evidence type="ECO:0000256" key="16">
    <source>
        <dbReference type="RuleBase" id="RU362098"/>
    </source>
</evidence>
<dbReference type="SUPFAM" id="SSF52540">
    <property type="entry name" value="P-loop containing nucleoside triphosphate hydrolases"/>
    <property type="match status" value="1"/>
</dbReference>
<evidence type="ECO:0000256" key="7">
    <source>
        <dbReference type="ARBA" id="ARBA00022741"/>
    </source>
</evidence>
<evidence type="ECO:0000256" key="6">
    <source>
        <dbReference type="ARBA" id="ARBA00022692"/>
    </source>
</evidence>
<dbReference type="InterPro" id="IPR003373">
    <property type="entry name" value="Fe2_transport_prot-B"/>
</dbReference>
<dbReference type="Pfam" id="PF07670">
    <property type="entry name" value="Gate"/>
    <property type="match status" value="2"/>
</dbReference>
<keyword evidence="6 16" id="KW-0812">Transmembrane</keyword>
<sequence>MNVALVGNPNVGKTSLLNHIAGTTLRVGNWAGTTVEKKEGKAFYKGYEIYLVDLPGIYSLEPFSEAEQVARDYLLSQKPDVVVNVLETPNMERDLLLTAELLEMELPTVIALNMVDEARRLGIEVDKEKLSELLGIKVVQTNGRTGEGKRELLEAIVQNYEQKIKPFSLRYSQTLEEYLSKVEGNTKFEKIKKAQELYGEDFDKLLKDERFAFAHGLFYKVVKKVNQGAFELTDSLDKLLLHPIFGLFFFLFLMFLMFKIAFDFSAPWMEWLDGFMNNFISPLIVYILGESLLSRFLSEAVVGGVGFVLTFLPLIASILFILSLLEFSGYLPRVAFLMDGLMHRLGLHGTSFIPLLLGFGCNVPAIMASRVMETKRDKLLVLAMVPFMSCPARLVVFSFFAVLFFPNPALVIFLLYLFGVLVAFLTSFFLQKLVYRGSLHHMILELPPYRLPALKLVLRITWAHVKHFIYRAGTLIFAVSVILWAMLNLPPGVSNPKDSFAGYVGRALVPIFKPMGLEDWQITTSLIPAFLAREIVLSSMAVIYSVEEGKKEEFEPRKALQEQGVAFVNALKESVLNLLSPMPKALEVKEEHSQLKSAIKNSMNPAQALAFMVFILLYTSCLGTVAVLQKEGGTKFALLFLAYSLAVAWVSGVIAYRLMSLLVG</sequence>
<dbReference type="InterPro" id="IPR030389">
    <property type="entry name" value="G_FEOB_dom"/>
</dbReference>
<comment type="function">
    <text evidence="16">Probable transporter of a GTP-driven Fe(2+) uptake system.</text>
</comment>
<keyword evidence="15" id="KW-0460">Magnesium</keyword>
<protein>
    <recommendedName>
        <fullName evidence="13 16">Ferrous iron transport protein B</fullName>
    </recommendedName>
</protein>
<dbReference type="Proteomes" id="UP000018914">
    <property type="component" value="Chromosome"/>
</dbReference>
<dbReference type="PROSITE" id="PS51711">
    <property type="entry name" value="G_FEOB"/>
    <property type="match status" value="1"/>
</dbReference>
<keyword evidence="9 16" id="KW-0408">Iron</keyword>
<dbReference type="Pfam" id="PF07664">
    <property type="entry name" value="FeoB_C"/>
    <property type="match status" value="1"/>
</dbReference>
<feature type="transmembrane region" description="Helical" evidence="16">
    <location>
        <begin position="468"/>
        <end position="487"/>
    </location>
</feature>
<evidence type="ECO:0000256" key="3">
    <source>
        <dbReference type="ARBA" id="ARBA00022475"/>
    </source>
</evidence>